<keyword evidence="4" id="KW-0808">Transferase</keyword>
<dbReference type="Gene3D" id="1.25.10.10">
    <property type="entry name" value="Leucine-rich Repeat Variant"/>
    <property type="match status" value="1"/>
</dbReference>
<dbReference type="FunFam" id="3.30.2410.10:FF:000007">
    <property type="entry name" value="Putative E3 ubiquitin-protein ligase HECTD1"/>
    <property type="match status" value="1"/>
</dbReference>
<dbReference type="Gene3D" id="3.90.1750.10">
    <property type="entry name" value="Hect, E3 ligase catalytic domains"/>
    <property type="match status" value="1"/>
</dbReference>
<dbReference type="GO" id="GO:0000209">
    <property type="term" value="P:protein polyubiquitination"/>
    <property type="evidence" value="ECO:0007669"/>
    <property type="project" value="TreeGrafter"/>
</dbReference>
<dbReference type="InterPro" id="IPR035983">
    <property type="entry name" value="Hect_E3_ubiquitin_ligase"/>
</dbReference>
<feature type="active site" description="Glycyl thioester intermediate" evidence="6">
    <location>
        <position position="1393"/>
    </location>
</feature>
<accession>A0A2G5DPL9</accession>
<feature type="compositionally biased region" description="Acidic residues" evidence="7">
    <location>
        <begin position="37"/>
        <end position="60"/>
    </location>
</feature>
<feature type="compositionally biased region" description="Low complexity" evidence="7">
    <location>
        <begin position="1"/>
        <end position="10"/>
    </location>
</feature>
<evidence type="ECO:0000256" key="2">
    <source>
        <dbReference type="ARBA" id="ARBA00006331"/>
    </source>
</evidence>
<dbReference type="GO" id="GO:0061630">
    <property type="term" value="F:ubiquitin protein ligase activity"/>
    <property type="evidence" value="ECO:0007669"/>
    <property type="project" value="UniProtKB-EC"/>
</dbReference>
<dbReference type="PROSITE" id="PS50237">
    <property type="entry name" value="HECT"/>
    <property type="match status" value="1"/>
</dbReference>
<evidence type="ECO:0000256" key="7">
    <source>
        <dbReference type="SAM" id="MobiDB-lite"/>
    </source>
</evidence>
<evidence type="ECO:0000256" key="6">
    <source>
        <dbReference type="PROSITE-ProRule" id="PRU00104"/>
    </source>
</evidence>
<dbReference type="SUPFAM" id="SSF48371">
    <property type="entry name" value="ARM repeat"/>
    <property type="match status" value="1"/>
</dbReference>
<evidence type="ECO:0000256" key="3">
    <source>
        <dbReference type="ARBA" id="ARBA00012485"/>
    </source>
</evidence>
<dbReference type="CDD" id="cd00078">
    <property type="entry name" value="HECTc"/>
    <property type="match status" value="1"/>
</dbReference>
<dbReference type="Gene3D" id="3.30.2410.10">
    <property type="entry name" value="Hect, E3 ligase catalytic domain"/>
    <property type="match status" value="1"/>
</dbReference>
<proteinExistence type="inferred from homology"/>
<dbReference type="PANTHER" id="PTHR45670:SF10">
    <property type="entry name" value="E3 UBIQUITIN-PROTEIN LIGASE UPL4"/>
    <property type="match status" value="1"/>
</dbReference>
<dbReference type="OrthoDB" id="423283at2759"/>
<evidence type="ECO:0000313" key="9">
    <source>
        <dbReference type="EMBL" id="PIA45462.1"/>
    </source>
</evidence>
<evidence type="ECO:0000256" key="4">
    <source>
        <dbReference type="ARBA" id="ARBA00022679"/>
    </source>
</evidence>
<dbReference type="Pfam" id="PF25579">
    <property type="entry name" value="TPR_TRIP12_N"/>
    <property type="match status" value="1"/>
</dbReference>
<evidence type="ECO:0000256" key="5">
    <source>
        <dbReference type="ARBA" id="ARBA00022786"/>
    </source>
</evidence>
<dbReference type="Pfam" id="PF00632">
    <property type="entry name" value="HECT"/>
    <property type="match status" value="1"/>
</dbReference>
<dbReference type="PANTHER" id="PTHR45670">
    <property type="entry name" value="E3 UBIQUITIN-PROTEIN LIGASE TRIP12"/>
    <property type="match status" value="1"/>
</dbReference>
<dbReference type="InterPro" id="IPR016024">
    <property type="entry name" value="ARM-type_fold"/>
</dbReference>
<feature type="compositionally biased region" description="Basic and acidic residues" evidence="7">
    <location>
        <begin position="12"/>
        <end position="22"/>
    </location>
</feature>
<comment type="catalytic activity">
    <reaction evidence="1">
        <text>S-ubiquitinyl-[E2 ubiquitin-conjugating enzyme]-L-cysteine + [acceptor protein]-L-lysine = [E2 ubiquitin-conjugating enzyme]-L-cysteine + N(6)-ubiquitinyl-[acceptor protein]-L-lysine.</text>
        <dbReference type="EC" id="2.3.2.26"/>
    </reaction>
</comment>
<feature type="domain" description="HECT" evidence="8">
    <location>
        <begin position="1051"/>
        <end position="1426"/>
    </location>
</feature>
<sequence>LGKNSAVVAAAEEEHSSDKETPSPETTTDDIPPSETNDYDSDDDSDDDGEGGDSDDYDVEDYYNSKQFKTLLDNLLSRLTTNNDEEDSMSSQLVALTELCDTLSFSPEHSIRSKLLQPFVPILVAMSIQETTMNPDIMLFAMRAISYACDASPSSVPLLVQHGAVVSLVAPLLAIEYLDVAEQCLQGLEKISRRHPLPCLEAGTIMTILNYIDFFASSVQRVGITIIANICKKLPSEFSPQVMEAVPLLCNLLYYEDQKLVENVATCLIWIVKKASHSPDMLDEVCKQGLTQQVAHLIASNVGNILNQPIYTDLIGLLSRLASGSITASNSLLEHNISNTMSLILRSYDLSHSKPPSLIHEVIKLLYVLLPPLSTNCNGKTEVSNMDRIIAHQPGLLQQFGADVLPVLVQIVNSGANTHICYGCLSVVNKIIHFSTSDMLVDLLKNANISSFLAGIIARKELHLLMLALTIVKNVMQELPDAFFNSFIKEGVVYTIDALITPEECPQFILQTSEGAQLLSRSNQRMPANDSVGCLCYVYDIDQSSENEICKLEETSVHTLAKYIRTTYFTTKSGCSELKSISLLKKLRNLCAVLSDKENMSVSNDNCEQEKNLSYTLGQILEELSGEEPVSTFEFIESGIVRSLVDYLSNGCYRNRVVDPNELLNHLLVLQKRYEVFAKLCLSPPSHPLKDKPLGILLGKLQSALSLLENFPVVLHDVSKPKETYVTIPFERTTFHPCLKVRFIKEEGDTSLCDYVSDVVSIEAFTSINAIERYLWPRVKHEAESATEECAVATEDLKSSNDTQKLLFYLDKGQLDQTLTLYQAILQLKMETENDLSVGPSFWKQVYEIKYTKDTGQKKINIPDVHHNSGSSREWSHPQIYLQNAMCFSSMLFSEPPLSFKKSSTIYEILTLLKILEVLNRSASHLVYHERISSFAEGCDDSLDNLIVPVCGVPQTEFVNLKLTGKLEQQMQDASVVSTGSIPSWCVQLMEAFPFLFGFETRCKYFQMTLVNSSEVQPDNIDDRQSQASGSPRKKFKVCRSRILESAAQAMSSHVGRKAILEVEYPEEVGTGQGPTMEFFTLVSQEFQKVGMGMWRGDPKLTSMSNSEVDSSGFVVAPFGLFPRPWSASSAPNETQLSEVVKKFVLLGQLVAKALQDGRVLDLPLSCSLYKLILEQDLNLYDIFSFDHGVGRALVEFQALVDRKKVLDSVSVKRSDSYFQNTRIEDLCLDFTLPGYPDYKLTSVDGHEMVNMSNLQEYVSSTLDATVNNGICRQVEAFKLGFNQVLPLKSLKIFTAEELDQLLCGEQNAWNYNELLDHIKFDHGYTASSPTIIKLLEIMQEFEYNQRRAFLQFVTGAPRLPPGGLAALNPKLTIVCKPCKGGADGDLPSVMTCANYLKLPPYSSKEIMKERLLYAITEGQGSFLLS</sequence>
<evidence type="ECO:0000313" key="10">
    <source>
        <dbReference type="Proteomes" id="UP000230069"/>
    </source>
</evidence>
<feature type="non-terminal residue" evidence="9">
    <location>
        <position position="1"/>
    </location>
</feature>
<organism evidence="9 10">
    <name type="scientific">Aquilegia coerulea</name>
    <name type="common">Rocky mountain columbine</name>
    <dbReference type="NCBI Taxonomy" id="218851"/>
    <lineage>
        <taxon>Eukaryota</taxon>
        <taxon>Viridiplantae</taxon>
        <taxon>Streptophyta</taxon>
        <taxon>Embryophyta</taxon>
        <taxon>Tracheophyta</taxon>
        <taxon>Spermatophyta</taxon>
        <taxon>Magnoliopsida</taxon>
        <taxon>Ranunculales</taxon>
        <taxon>Ranunculaceae</taxon>
        <taxon>Thalictroideae</taxon>
        <taxon>Aquilegia</taxon>
    </lineage>
</organism>
<dbReference type="SUPFAM" id="SSF56204">
    <property type="entry name" value="Hect, E3 ligase catalytic domain"/>
    <property type="match status" value="1"/>
</dbReference>
<dbReference type="SMART" id="SM00119">
    <property type="entry name" value="HECTc"/>
    <property type="match status" value="1"/>
</dbReference>
<evidence type="ECO:0000259" key="8">
    <source>
        <dbReference type="PROSITE" id="PS50237"/>
    </source>
</evidence>
<dbReference type="Proteomes" id="UP000230069">
    <property type="component" value="Unassembled WGS sequence"/>
</dbReference>
<dbReference type="EMBL" id="KZ305034">
    <property type="protein sequence ID" value="PIA45462.1"/>
    <property type="molecule type" value="Genomic_DNA"/>
</dbReference>
<gene>
    <name evidence="9" type="ORF">AQUCO_01700766v1</name>
</gene>
<feature type="region of interest" description="Disordered" evidence="7">
    <location>
        <begin position="1"/>
        <end position="60"/>
    </location>
</feature>
<reference evidence="9 10" key="1">
    <citation type="submission" date="2017-09" db="EMBL/GenBank/DDBJ databases">
        <title>WGS assembly of Aquilegia coerulea Goldsmith.</title>
        <authorList>
            <person name="Hodges S."/>
            <person name="Kramer E."/>
            <person name="Nordborg M."/>
            <person name="Tomkins J."/>
            <person name="Borevitz J."/>
            <person name="Derieg N."/>
            <person name="Yan J."/>
            <person name="Mihaltcheva S."/>
            <person name="Hayes R.D."/>
            <person name="Rokhsar D."/>
        </authorList>
    </citation>
    <scope>NUCLEOTIDE SEQUENCE [LARGE SCALE GENOMIC DNA]</scope>
    <source>
        <strain evidence="10">cv. Goldsmith</strain>
    </source>
</reference>
<dbReference type="InterPro" id="IPR057948">
    <property type="entry name" value="TPR_TRIP12_N"/>
</dbReference>
<dbReference type="InterPro" id="IPR011989">
    <property type="entry name" value="ARM-like"/>
</dbReference>
<dbReference type="InterPro" id="IPR000569">
    <property type="entry name" value="HECT_dom"/>
</dbReference>
<protein>
    <recommendedName>
        <fullName evidence="3">HECT-type E3 ubiquitin transferase</fullName>
        <ecNumber evidence="3">2.3.2.26</ecNumber>
    </recommendedName>
</protein>
<name>A0A2G5DPL9_AQUCA</name>
<dbReference type="EC" id="2.3.2.26" evidence="3"/>
<comment type="similarity">
    <text evidence="2">Belongs to the UPL family. K-HECT subfamily.</text>
</comment>
<evidence type="ECO:0000256" key="1">
    <source>
        <dbReference type="ARBA" id="ARBA00000885"/>
    </source>
</evidence>
<dbReference type="InterPro" id="IPR045322">
    <property type="entry name" value="HECTD1/TRIP12-like"/>
</dbReference>
<dbReference type="GO" id="GO:0043161">
    <property type="term" value="P:proteasome-mediated ubiquitin-dependent protein catabolic process"/>
    <property type="evidence" value="ECO:0007669"/>
    <property type="project" value="TreeGrafter"/>
</dbReference>
<keyword evidence="5 6" id="KW-0833">Ubl conjugation pathway</keyword>
<keyword evidence="10" id="KW-1185">Reference proteome</keyword>